<dbReference type="InterPro" id="IPR001394">
    <property type="entry name" value="Peptidase_C19_UCH"/>
</dbReference>
<dbReference type="Proteomes" id="UP000695000">
    <property type="component" value="Unplaced"/>
</dbReference>
<dbReference type="SUPFAM" id="SSF52821">
    <property type="entry name" value="Rhodanese/Cell cycle control phosphatase"/>
    <property type="match status" value="1"/>
</dbReference>
<evidence type="ECO:0000259" key="4">
    <source>
        <dbReference type="PROSITE" id="PS50206"/>
    </source>
</evidence>
<dbReference type="PROSITE" id="PS00973">
    <property type="entry name" value="USP_2"/>
    <property type="match status" value="1"/>
</dbReference>
<comment type="catalytic activity">
    <reaction evidence="1">
        <text>Thiol-dependent hydrolysis of ester, thioester, amide, peptide and isopeptide bonds formed by the C-terminal Gly of ubiquitin (a 76-residue protein attached to proteins as an intracellular targeting signal).</text>
        <dbReference type="EC" id="3.4.19.12"/>
    </reaction>
</comment>
<dbReference type="RefSeq" id="XP_017787091.1">
    <property type="nucleotide sequence ID" value="XM_017931602.1"/>
</dbReference>
<dbReference type="PROSITE" id="PS50206">
    <property type="entry name" value="RHODANESE_3"/>
    <property type="match status" value="1"/>
</dbReference>
<sequence length="822" mass="96783">MPEKPLYLAQNLDELNKLVTKSSFGKRLEMLYRVSDTLYKKTLELKSADVIDEELLYIVCMRYLNLVNNIKLQVKDERFHHMRFSKQIQVVENIKNACDLSLQERYIKNEPINLNETSIKEAIAELDGSKDIKEMHGIMQHIKDGDVFTNVDSLYKLIIDDSVQLLIIDARPTQDYLECSIKYHNVVHVPDEIIRKGLSTNTLQMKLSPENVTLFRKRHDFHVIVLIDTDTTRISFSSSKLEDLRTILVEWDLEQNYKILPLVVDGGIKTWADHYPSFVTNPSKIYNQFYGKLDELIDDIEYPDLSHADKVKGEEKSDSQKMVNDIKNDGFPSTRILQNIVTLAEHQLTLETNLLNLVEKRYHLKKDMINCISHGMKSRALDLKQLMKNISKGESYKIELNERRNLLDVEYNDKKTNDDGHLLKEMLNDIQVLDRKKLLKYQQRKNIEIRESPMDRELNYPAIEKSVKKRPEIPDRKQKPLDSKNYLQNTELKDRFRKSGHTGLFNIKNTCYMNSLVQCLRFCPMFLFSLTLQKWPNDKNYRLIYSITDLLKTMWGEERASVRPSSFYGAVCSADTDKGYSNGRHEDVHEFYIFLTKCLHNEVKTMVETDNRDCTARLKDWYNTFENTNSFINRTFYYQIEITTNCEFCNRVTVKYDYGNTIFLSLPEDGRSISLQDSLRSNLEEKDETTSKFCTLCERRNMQKKKITYYPTILCINIVRYAFNRRENCILRRNNECYFQTEIHFGLHKYILSSVSLHSGNRDVGHYTALCHNTLTKKWIEFNDESSSFVSPQDTKYRVQCYMFFYSLIQSSDDVNKSFFQQ</sequence>
<evidence type="ECO:0000256" key="3">
    <source>
        <dbReference type="ARBA" id="ARBA00012759"/>
    </source>
</evidence>
<dbReference type="Pfam" id="PF08969">
    <property type="entry name" value="USP8_dimer"/>
    <property type="match status" value="1"/>
</dbReference>
<dbReference type="PANTHER" id="PTHR21646:SF46">
    <property type="entry name" value="UBIQUITIN CARBOXYL-TERMINAL HYDROLASE"/>
    <property type="match status" value="1"/>
</dbReference>
<dbReference type="Gene3D" id="3.90.70.10">
    <property type="entry name" value="Cysteine proteinases"/>
    <property type="match status" value="1"/>
</dbReference>
<organism evidence="6 7">
    <name type="scientific">Nicrophorus vespilloides</name>
    <name type="common">Boreal carrion beetle</name>
    <dbReference type="NCBI Taxonomy" id="110193"/>
    <lineage>
        <taxon>Eukaryota</taxon>
        <taxon>Metazoa</taxon>
        <taxon>Ecdysozoa</taxon>
        <taxon>Arthropoda</taxon>
        <taxon>Hexapoda</taxon>
        <taxon>Insecta</taxon>
        <taxon>Pterygota</taxon>
        <taxon>Neoptera</taxon>
        <taxon>Endopterygota</taxon>
        <taxon>Coleoptera</taxon>
        <taxon>Polyphaga</taxon>
        <taxon>Staphyliniformia</taxon>
        <taxon>Silphidae</taxon>
        <taxon>Nicrophorinae</taxon>
        <taxon>Nicrophorus</taxon>
    </lineage>
</organism>
<dbReference type="InterPro" id="IPR001763">
    <property type="entry name" value="Rhodanese-like_dom"/>
</dbReference>
<dbReference type="PANTHER" id="PTHR21646">
    <property type="entry name" value="UBIQUITIN CARBOXYL-TERMINAL HYDROLASE"/>
    <property type="match status" value="1"/>
</dbReference>
<evidence type="ECO:0000259" key="5">
    <source>
        <dbReference type="PROSITE" id="PS50235"/>
    </source>
</evidence>
<dbReference type="InterPro" id="IPR018200">
    <property type="entry name" value="USP_CS"/>
</dbReference>
<gene>
    <name evidence="7" type="primary">LOC108569869</name>
</gene>
<keyword evidence="6" id="KW-1185">Reference proteome</keyword>
<reference evidence="7" key="1">
    <citation type="submission" date="2025-08" db="UniProtKB">
        <authorList>
            <consortium name="RefSeq"/>
        </authorList>
    </citation>
    <scope>IDENTIFICATION</scope>
    <source>
        <tissue evidence="7">Whole Larva</tissue>
    </source>
</reference>
<accession>A0ABM1NJU1</accession>
<dbReference type="CDD" id="cd02257">
    <property type="entry name" value="Peptidase_C19"/>
    <property type="match status" value="1"/>
</dbReference>
<dbReference type="InterPro" id="IPR036873">
    <property type="entry name" value="Rhodanese-like_dom_sf"/>
</dbReference>
<dbReference type="PROSITE" id="PS50235">
    <property type="entry name" value="USP_3"/>
    <property type="match status" value="1"/>
</dbReference>
<evidence type="ECO:0000256" key="2">
    <source>
        <dbReference type="ARBA" id="ARBA00009085"/>
    </source>
</evidence>
<dbReference type="EC" id="3.4.19.12" evidence="3"/>
<dbReference type="InterPro" id="IPR015063">
    <property type="entry name" value="USP8_dimer"/>
</dbReference>
<dbReference type="InterPro" id="IPR038765">
    <property type="entry name" value="Papain-like_cys_pep_sf"/>
</dbReference>
<dbReference type="InterPro" id="IPR028889">
    <property type="entry name" value="USP"/>
</dbReference>
<evidence type="ECO:0000313" key="7">
    <source>
        <dbReference type="RefSeq" id="XP_017787091.1"/>
    </source>
</evidence>
<dbReference type="Pfam" id="PF00443">
    <property type="entry name" value="UCH"/>
    <property type="match status" value="1"/>
</dbReference>
<protein>
    <recommendedName>
        <fullName evidence="3">ubiquitinyl hydrolase 1</fullName>
        <ecNumber evidence="3">3.4.19.12</ecNumber>
    </recommendedName>
</protein>
<evidence type="ECO:0000256" key="1">
    <source>
        <dbReference type="ARBA" id="ARBA00000707"/>
    </source>
</evidence>
<feature type="domain" description="USP" evidence="5">
    <location>
        <begin position="502"/>
        <end position="809"/>
    </location>
</feature>
<proteinExistence type="inferred from homology"/>
<dbReference type="InterPro" id="IPR050185">
    <property type="entry name" value="Ub_carboxyl-term_hydrolase"/>
</dbReference>
<dbReference type="GeneID" id="108569869"/>
<dbReference type="Gene3D" id="3.40.250.10">
    <property type="entry name" value="Rhodanese-like domain"/>
    <property type="match status" value="1"/>
</dbReference>
<evidence type="ECO:0000313" key="6">
    <source>
        <dbReference type="Proteomes" id="UP000695000"/>
    </source>
</evidence>
<comment type="similarity">
    <text evidence="2">Belongs to the peptidase C19 family.</text>
</comment>
<dbReference type="SUPFAM" id="SSF54001">
    <property type="entry name" value="Cysteine proteinases"/>
    <property type="match status" value="1"/>
</dbReference>
<dbReference type="SUPFAM" id="SSF140856">
    <property type="entry name" value="USP8 N-terminal domain-like"/>
    <property type="match status" value="1"/>
</dbReference>
<feature type="domain" description="Rhodanese" evidence="4">
    <location>
        <begin position="161"/>
        <end position="280"/>
    </location>
</feature>
<name>A0ABM1NJU1_NICVS</name>